<reference evidence="2 3" key="1">
    <citation type="submission" date="2019-05" db="EMBL/GenBank/DDBJ databases">
        <title>Another draft genome of Portunus trituberculatus and its Hox gene families provides insights of decapod evolution.</title>
        <authorList>
            <person name="Jeong J.-H."/>
            <person name="Song I."/>
            <person name="Kim S."/>
            <person name="Choi T."/>
            <person name="Kim D."/>
            <person name="Ryu S."/>
            <person name="Kim W."/>
        </authorList>
    </citation>
    <scope>NUCLEOTIDE SEQUENCE [LARGE SCALE GENOMIC DNA]</scope>
    <source>
        <tissue evidence="2">Muscle</tissue>
    </source>
</reference>
<keyword evidence="3" id="KW-1185">Reference proteome</keyword>
<feature type="region of interest" description="Disordered" evidence="1">
    <location>
        <begin position="87"/>
        <end position="108"/>
    </location>
</feature>
<accession>A0A5B7K3P3</accession>
<sequence>MDHAAPCAQVAAGTSSFKWCGAAVTNGSHNQYRAVWCCECLHPLWQQHQRSHHSSIRSGCCCKVTAVSGIIENKYKSQRRAAVMQVTLDASQGDSSDSHVTPTQQVPR</sequence>
<dbReference type="Proteomes" id="UP000324222">
    <property type="component" value="Unassembled WGS sequence"/>
</dbReference>
<feature type="compositionally biased region" description="Polar residues" evidence="1">
    <location>
        <begin position="88"/>
        <end position="108"/>
    </location>
</feature>
<evidence type="ECO:0000256" key="1">
    <source>
        <dbReference type="SAM" id="MobiDB-lite"/>
    </source>
</evidence>
<name>A0A5B7K3P3_PORTR</name>
<comment type="caution">
    <text evidence="2">The sequence shown here is derived from an EMBL/GenBank/DDBJ whole genome shotgun (WGS) entry which is preliminary data.</text>
</comment>
<protein>
    <submittedName>
        <fullName evidence="2">Uncharacterized protein</fullName>
    </submittedName>
</protein>
<dbReference type="EMBL" id="VSRR010134756">
    <property type="protein sequence ID" value="MPD03123.1"/>
    <property type="molecule type" value="Genomic_DNA"/>
</dbReference>
<gene>
    <name evidence="2" type="ORF">E2C01_098746</name>
</gene>
<evidence type="ECO:0000313" key="3">
    <source>
        <dbReference type="Proteomes" id="UP000324222"/>
    </source>
</evidence>
<proteinExistence type="predicted"/>
<organism evidence="2 3">
    <name type="scientific">Portunus trituberculatus</name>
    <name type="common">Swimming crab</name>
    <name type="synonym">Neptunus trituberculatus</name>
    <dbReference type="NCBI Taxonomy" id="210409"/>
    <lineage>
        <taxon>Eukaryota</taxon>
        <taxon>Metazoa</taxon>
        <taxon>Ecdysozoa</taxon>
        <taxon>Arthropoda</taxon>
        <taxon>Crustacea</taxon>
        <taxon>Multicrustacea</taxon>
        <taxon>Malacostraca</taxon>
        <taxon>Eumalacostraca</taxon>
        <taxon>Eucarida</taxon>
        <taxon>Decapoda</taxon>
        <taxon>Pleocyemata</taxon>
        <taxon>Brachyura</taxon>
        <taxon>Eubrachyura</taxon>
        <taxon>Portunoidea</taxon>
        <taxon>Portunidae</taxon>
        <taxon>Portuninae</taxon>
        <taxon>Portunus</taxon>
    </lineage>
</organism>
<evidence type="ECO:0000313" key="2">
    <source>
        <dbReference type="EMBL" id="MPD03123.1"/>
    </source>
</evidence>
<dbReference type="AlphaFoldDB" id="A0A5B7K3P3"/>